<dbReference type="eggNOG" id="ENOG502T62S">
    <property type="taxonomic scope" value="Eukaryota"/>
</dbReference>
<dbReference type="InterPro" id="IPR021986">
    <property type="entry name" value="Spherulin4"/>
</dbReference>
<gene>
    <name evidence="2" type="ORF">UCRPA7_4208</name>
</gene>
<keyword evidence="1" id="KW-0732">Signal</keyword>
<dbReference type="PANTHER" id="PTHR35040">
    <property type="match status" value="1"/>
</dbReference>
<dbReference type="GeneID" id="19324635"/>
<reference evidence="3" key="1">
    <citation type="journal article" date="2013" name="Genome Announc.">
        <title>Draft genome sequence of the ascomycete Phaeoacremonium aleophilum strain UCR-PA7, a causal agent of the esca disease complex in grapevines.</title>
        <authorList>
            <person name="Blanco-Ulate B."/>
            <person name="Rolshausen P."/>
            <person name="Cantu D."/>
        </authorList>
    </citation>
    <scope>NUCLEOTIDE SEQUENCE [LARGE SCALE GENOMIC DNA]</scope>
    <source>
        <strain evidence="3">UCR-PA7</strain>
    </source>
</reference>
<feature type="chain" id="PRO_5004452771" evidence="1">
    <location>
        <begin position="20"/>
        <end position="277"/>
    </location>
</feature>
<name>R8BLZ7_PHAM7</name>
<feature type="signal peptide" evidence="1">
    <location>
        <begin position="1"/>
        <end position="19"/>
    </location>
</feature>
<evidence type="ECO:0000313" key="3">
    <source>
        <dbReference type="Proteomes" id="UP000014074"/>
    </source>
</evidence>
<dbReference type="HOGENOM" id="CLU_060605_3_0_1"/>
<proteinExistence type="predicted"/>
<dbReference type="RefSeq" id="XP_007914972.1">
    <property type="nucleotide sequence ID" value="XM_007916781.1"/>
</dbReference>
<dbReference type="AlphaFoldDB" id="R8BLZ7"/>
<dbReference type="Proteomes" id="UP000014074">
    <property type="component" value="Unassembled WGS sequence"/>
</dbReference>
<evidence type="ECO:0000313" key="2">
    <source>
        <dbReference type="EMBL" id="EOO00305.1"/>
    </source>
</evidence>
<evidence type="ECO:0000256" key="1">
    <source>
        <dbReference type="SAM" id="SignalP"/>
    </source>
</evidence>
<sequence>MHSSSILGFVSAFVASASATGVLLPLYVYPSAVYNDGAANWKPVFDAVSAHPSVPWSVVVDPHNGPGLSGLPGDNDANYISGVSQLNAYSNVKTIGYVRTNYATSSMDELKKNITQWHDWSTYTGADIAVDGIFFDESTDNFSYLNEAITFARTTFGSNPITTICNFGATAPAEYYSICDIVIAFESCLNCVGAPQYQSQTTISANIPSGYEPLAAVIVHDFTGAAYDGSIADASLLATYLNTLKSDNVGWAYFCSAGYDSITTGPATVGQVAQDLA</sequence>
<dbReference type="Pfam" id="PF12138">
    <property type="entry name" value="Spherulin4"/>
    <property type="match status" value="1"/>
</dbReference>
<accession>R8BLZ7</accession>
<dbReference type="OrthoDB" id="5342184at2759"/>
<protein>
    <submittedName>
        <fullName evidence="2">Putative cell surface spherulin 4-like protein</fullName>
    </submittedName>
</protein>
<dbReference type="EMBL" id="KB933100">
    <property type="protein sequence ID" value="EOO00305.1"/>
    <property type="molecule type" value="Genomic_DNA"/>
</dbReference>
<dbReference type="PANTHER" id="PTHR35040:SF9">
    <property type="entry name" value="4-LIKE CELL SURFACE PROTEIN, PUTATIVE (AFU_ORTHOLOGUE AFUA_4G14080)-RELATED"/>
    <property type="match status" value="1"/>
</dbReference>
<keyword evidence="3" id="KW-1185">Reference proteome</keyword>
<organism evidence="2 3">
    <name type="scientific">Phaeoacremonium minimum (strain UCR-PA7)</name>
    <name type="common">Esca disease fungus</name>
    <name type="synonym">Togninia minima</name>
    <dbReference type="NCBI Taxonomy" id="1286976"/>
    <lineage>
        <taxon>Eukaryota</taxon>
        <taxon>Fungi</taxon>
        <taxon>Dikarya</taxon>
        <taxon>Ascomycota</taxon>
        <taxon>Pezizomycotina</taxon>
        <taxon>Sordariomycetes</taxon>
        <taxon>Sordariomycetidae</taxon>
        <taxon>Togniniales</taxon>
        <taxon>Togniniaceae</taxon>
        <taxon>Phaeoacremonium</taxon>
    </lineage>
</organism>
<dbReference type="KEGG" id="tmn:UCRPA7_4208"/>